<dbReference type="EMBL" id="WWBZ02000009">
    <property type="protein sequence ID" value="KAF4311481.1"/>
    <property type="molecule type" value="Genomic_DNA"/>
</dbReference>
<dbReference type="OrthoDB" id="291007at2759"/>
<accession>A0A8H4J1H7</accession>
<feature type="domain" description="H-type lectin" evidence="1">
    <location>
        <begin position="146"/>
        <end position="198"/>
    </location>
</feature>
<dbReference type="SUPFAM" id="SSF55486">
    <property type="entry name" value="Metalloproteases ('zincins'), catalytic domain"/>
    <property type="match status" value="1"/>
</dbReference>
<keyword evidence="3" id="KW-1185">Reference proteome</keyword>
<name>A0A8H4J1H7_9PEZI</name>
<dbReference type="GO" id="GO:0007155">
    <property type="term" value="P:cell adhesion"/>
    <property type="evidence" value="ECO:0007669"/>
    <property type="project" value="InterPro"/>
</dbReference>
<evidence type="ECO:0000313" key="2">
    <source>
        <dbReference type="EMBL" id="KAF4311481.1"/>
    </source>
</evidence>
<dbReference type="InterPro" id="IPR024079">
    <property type="entry name" value="MetalloPept_cat_dom_sf"/>
</dbReference>
<dbReference type="GO" id="GO:0030246">
    <property type="term" value="F:carbohydrate binding"/>
    <property type="evidence" value="ECO:0007669"/>
    <property type="project" value="InterPro"/>
</dbReference>
<dbReference type="Proteomes" id="UP000572817">
    <property type="component" value="Unassembled WGS sequence"/>
</dbReference>
<dbReference type="Pfam" id="PF09458">
    <property type="entry name" value="H_lectin"/>
    <property type="match status" value="1"/>
</dbReference>
<dbReference type="Gene3D" id="2.60.40.2080">
    <property type="match status" value="1"/>
</dbReference>
<dbReference type="InterPro" id="IPR037221">
    <property type="entry name" value="H-type_lectin_dom_sf"/>
</dbReference>
<evidence type="ECO:0000259" key="1">
    <source>
        <dbReference type="Pfam" id="PF09458"/>
    </source>
</evidence>
<evidence type="ECO:0000313" key="3">
    <source>
        <dbReference type="Proteomes" id="UP000572817"/>
    </source>
</evidence>
<reference evidence="2" key="1">
    <citation type="submission" date="2020-04" db="EMBL/GenBank/DDBJ databases">
        <title>Genome Assembly and Annotation of Botryosphaeria dothidea sdau 11-99, a Latent Pathogen of Apple Fruit Ring Rot in China.</title>
        <authorList>
            <person name="Yu C."/>
            <person name="Diao Y."/>
            <person name="Lu Q."/>
            <person name="Zhao J."/>
            <person name="Cui S."/>
            <person name="Peng C."/>
            <person name="He B."/>
            <person name="Liu H."/>
        </authorList>
    </citation>
    <scope>NUCLEOTIDE SEQUENCE [LARGE SCALE GENOMIC DNA]</scope>
    <source>
        <strain evidence="2">Sdau11-99</strain>
    </source>
</reference>
<dbReference type="SUPFAM" id="SSF141086">
    <property type="entry name" value="Agglutinin HPA-like"/>
    <property type="match status" value="1"/>
</dbReference>
<proteinExistence type="predicted"/>
<dbReference type="AlphaFoldDB" id="A0A8H4J1H7"/>
<dbReference type="InterPro" id="IPR019019">
    <property type="entry name" value="H-type_lectin_domain"/>
</dbReference>
<sequence>MEDKKYKDANIRINIDRSGESWSYVGTDCSSVPREKPTMNFGWLDEHTKPETFSHTVLHEFGHALGLIHEHQSPRSTIQWDTKKVYDYFRHNFNWDETEVDRNILTPMPAHDFGATQFDNIDVNQLAWEAKTRGSLFQERSPQCSMRVSFDQLFDKKPIVRVFLNGISLDASEVSNCRSWTSDVDCRGFTVNFTSTCWINVPEGNARHLTYVAYDGDNSGILSVKFKAKGHLTTWAVGKGSDHDKLIKVSQGSVRFKKRVFTRSQRVMLALSDFKFNRTDNIRLDVRV</sequence>
<dbReference type="GO" id="GO:0008237">
    <property type="term" value="F:metallopeptidase activity"/>
    <property type="evidence" value="ECO:0007669"/>
    <property type="project" value="InterPro"/>
</dbReference>
<dbReference type="Gene3D" id="3.40.390.10">
    <property type="entry name" value="Collagenase (Catalytic Domain)"/>
    <property type="match status" value="1"/>
</dbReference>
<protein>
    <recommendedName>
        <fullName evidence="1">H-type lectin domain-containing protein</fullName>
    </recommendedName>
</protein>
<organism evidence="2 3">
    <name type="scientific">Botryosphaeria dothidea</name>
    <dbReference type="NCBI Taxonomy" id="55169"/>
    <lineage>
        <taxon>Eukaryota</taxon>
        <taxon>Fungi</taxon>
        <taxon>Dikarya</taxon>
        <taxon>Ascomycota</taxon>
        <taxon>Pezizomycotina</taxon>
        <taxon>Dothideomycetes</taxon>
        <taxon>Dothideomycetes incertae sedis</taxon>
        <taxon>Botryosphaeriales</taxon>
        <taxon>Botryosphaeriaceae</taxon>
        <taxon>Botryosphaeria</taxon>
    </lineage>
</organism>
<comment type="caution">
    <text evidence="2">The sequence shown here is derived from an EMBL/GenBank/DDBJ whole genome shotgun (WGS) entry which is preliminary data.</text>
</comment>
<gene>
    <name evidence="2" type="ORF">GTA08_BOTSDO12990</name>
</gene>